<dbReference type="GO" id="GO:0035556">
    <property type="term" value="P:intracellular signal transduction"/>
    <property type="evidence" value="ECO:0007669"/>
    <property type="project" value="TreeGrafter"/>
</dbReference>
<keyword evidence="1" id="KW-0723">Serine/threonine-protein kinase</keyword>
<dbReference type="FunFam" id="3.30.200.20:FF:000003">
    <property type="entry name" value="Non-specific serine/threonine protein kinase"/>
    <property type="match status" value="1"/>
</dbReference>
<dbReference type="GO" id="GO:0005524">
    <property type="term" value="F:ATP binding"/>
    <property type="evidence" value="ECO:0007669"/>
    <property type="project" value="UniProtKB-UniRule"/>
</dbReference>
<feature type="binding site" evidence="6">
    <location>
        <position position="82"/>
    </location>
    <ligand>
        <name>ATP</name>
        <dbReference type="ChEBI" id="CHEBI:30616"/>
    </ligand>
</feature>
<evidence type="ECO:0000259" key="7">
    <source>
        <dbReference type="PROSITE" id="PS50011"/>
    </source>
</evidence>
<organism evidence="8 9">
    <name type="scientific">Malassezia restricta (strain ATCC 96810 / NBRC 103918 / CBS 7877)</name>
    <name type="common">Seborrheic dermatitis infection agent</name>
    <dbReference type="NCBI Taxonomy" id="425264"/>
    <lineage>
        <taxon>Eukaryota</taxon>
        <taxon>Fungi</taxon>
        <taxon>Dikarya</taxon>
        <taxon>Basidiomycota</taxon>
        <taxon>Ustilaginomycotina</taxon>
        <taxon>Malasseziomycetes</taxon>
        <taxon>Malasseziales</taxon>
        <taxon>Malasseziaceae</taxon>
        <taxon>Malassezia</taxon>
    </lineage>
</organism>
<dbReference type="EC" id="2.7.11.1" evidence="8"/>
<evidence type="ECO:0000256" key="1">
    <source>
        <dbReference type="ARBA" id="ARBA00022527"/>
    </source>
</evidence>
<dbReference type="EMBL" id="CP033151">
    <property type="protein sequence ID" value="AYO43504.1"/>
    <property type="molecule type" value="Genomic_DNA"/>
</dbReference>
<keyword evidence="2 8" id="KW-0808">Transferase</keyword>
<dbReference type="PROSITE" id="PS50011">
    <property type="entry name" value="PROTEIN_KINASE_DOM"/>
    <property type="match status" value="1"/>
</dbReference>
<dbReference type="Gene3D" id="1.10.510.10">
    <property type="entry name" value="Transferase(Phosphotransferase) domain 1"/>
    <property type="match status" value="1"/>
</dbReference>
<dbReference type="PANTHER" id="PTHR24346:SF110">
    <property type="entry name" value="NON-SPECIFIC SERINE_THREONINE PROTEIN KINASE"/>
    <property type="match status" value="1"/>
</dbReference>
<accession>A0A3G2S5Z8</accession>
<evidence type="ECO:0000256" key="6">
    <source>
        <dbReference type="PROSITE-ProRule" id="PRU10141"/>
    </source>
</evidence>
<sequence length="181" mass="20013">MSVADPVVCESTVAMHDEPTIAHSAMDLPIASPAAQQYFAAHPRRPHVYFGDYLLLQTLGEGEFGKVKLGVHRHFGEETAIKLIKREMVAAAEEHQADGSKTSKVEREISVLRLLRHPNIVHLYEVIESERYIGIVLEYGAGGELFDYILAQKCLKEREACRLFAQLVSGVSTCSSTATAM</sequence>
<feature type="domain" description="Protein kinase" evidence="7">
    <location>
        <begin position="53"/>
        <end position="181"/>
    </location>
</feature>
<dbReference type="Proteomes" id="UP000269793">
    <property type="component" value="Chromosome IV"/>
</dbReference>
<evidence type="ECO:0000313" key="9">
    <source>
        <dbReference type="Proteomes" id="UP000269793"/>
    </source>
</evidence>
<proteinExistence type="predicted"/>
<dbReference type="OrthoDB" id="193931at2759"/>
<dbReference type="PROSITE" id="PS00107">
    <property type="entry name" value="PROTEIN_KINASE_ATP"/>
    <property type="match status" value="1"/>
</dbReference>
<name>A0A3G2S5Z8_MALR7</name>
<dbReference type="InterPro" id="IPR017441">
    <property type="entry name" value="Protein_kinase_ATP_BS"/>
</dbReference>
<dbReference type="GO" id="GO:0005737">
    <property type="term" value="C:cytoplasm"/>
    <property type="evidence" value="ECO:0007669"/>
    <property type="project" value="TreeGrafter"/>
</dbReference>
<dbReference type="PANTHER" id="PTHR24346">
    <property type="entry name" value="MAP/MICROTUBULE AFFINITY-REGULATING KINASE"/>
    <property type="match status" value="1"/>
</dbReference>
<keyword evidence="4 8" id="KW-0418">Kinase</keyword>
<keyword evidence="9" id="KW-1185">Reference proteome</keyword>
<dbReference type="SMART" id="SM00220">
    <property type="entry name" value="S_TKc"/>
    <property type="match status" value="1"/>
</dbReference>
<dbReference type="InterPro" id="IPR011009">
    <property type="entry name" value="Kinase-like_dom_sf"/>
</dbReference>
<evidence type="ECO:0000256" key="3">
    <source>
        <dbReference type="ARBA" id="ARBA00022741"/>
    </source>
</evidence>
<dbReference type="Pfam" id="PF00069">
    <property type="entry name" value="Pkinase"/>
    <property type="match status" value="1"/>
</dbReference>
<dbReference type="STRING" id="425264.A0A3G2S5Z8"/>
<keyword evidence="3 6" id="KW-0547">Nucleotide-binding</keyword>
<dbReference type="VEuPathDB" id="FungiDB:DNF11_2554"/>
<dbReference type="GO" id="GO:0004674">
    <property type="term" value="F:protein serine/threonine kinase activity"/>
    <property type="evidence" value="ECO:0007669"/>
    <property type="project" value="UniProtKB-KW"/>
</dbReference>
<dbReference type="AlphaFoldDB" id="A0A3G2S5Z8"/>
<evidence type="ECO:0000256" key="4">
    <source>
        <dbReference type="ARBA" id="ARBA00022777"/>
    </source>
</evidence>
<dbReference type="InterPro" id="IPR000719">
    <property type="entry name" value="Prot_kinase_dom"/>
</dbReference>
<keyword evidence="5 6" id="KW-0067">ATP-binding</keyword>
<evidence type="ECO:0000256" key="5">
    <source>
        <dbReference type="ARBA" id="ARBA00022840"/>
    </source>
</evidence>
<evidence type="ECO:0000313" key="8">
    <source>
        <dbReference type="EMBL" id="AYO43504.1"/>
    </source>
</evidence>
<evidence type="ECO:0000256" key="2">
    <source>
        <dbReference type="ARBA" id="ARBA00022679"/>
    </source>
</evidence>
<dbReference type="SUPFAM" id="SSF56112">
    <property type="entry name" value="Protein kinase-like (PK-like)"/>
    <property type="match status" value="1"/>
</dbReference>
<reference evidence="8 9" key="1">
    <citation type="submission" date="2018-10" db="EMBL/GenBank/DDBJ databases">
        <title>Complete genome sequence of Malassezia restricta CBS 7877.</title>
        <authorList>
            <person name="Morand S.C."/>
            <person name="Bertignac M."/>
            <person name="Iltis A."/>
            <person name="Kolder I."/>
            <person name="Pirovano W."/>
            <person name="Jourdain R."/>
            <person name="Clavaud C."/>
        </authorList>
    </citation>
    <scope>NUCLEOTIDE SEQUENCE [LARGE SCALE GENOMIC DNA]</scope>
    <source>
        <strain evidence="8 9">CBS 7877</strain>
    </source>
</reference>
<protein>
    <submittedName>
        <fullName evidence="8">Fatty acyl-CoA synthetase and RNA processing-associated kinase 1</fullName>
        <ecNumber evidence="8">2.7.11.1</ecNumber>
    </submittedName>
</protein>
<gene>
    <name evidence="8" type="primary">FRK1_2</name>
    <name evidence="8" type="ORF">DNF11_2554</name>
</gene>